<dbReference type="PANTHER" id="PTHR42788">
    <property type="entry name" value="TAURINE IMPORT ATP-BINDING PROTEIN-RELATED"/>
    <property type="match status" value="1"/>
</dbReference>
<dbReference type="InterPro" id="IPR003439">
    <property type="entry name" value="ABC_transporter-like_ATP-bd"/>
</dbReference>
<evidence type="ECO:0000259" key="3">
    <source>
        <dbReference type="Pfam" id="PF00005"/>
    </source>
</evidence>
<dbReference type="PANTHER" id="PTHR42788:SF13">
    <property type="entry name" value="ALIPHATIC SULFONATES IMPORT ATP-BINDING PROTEIN SSUB"/>
    <property type="match status" value="1"/>
</dbReference>
<keyword evidence="2" id="KW-0813">Transport</keyword>
<name>A0A0P9VK69_9PSED</name>
<dbReference type="InterPro" id="IPR050166">
    <property type="entry name" value="ABC_transporter_ATP-bind"/>
</dbReference>
<dbReference type="PATRIC" id="fig|251654.3.peg.2492"/>
<organism evidence="4 6">
    <name type="scientific">Pseudomonas syringae pv. helianthi</name>
    <dbReference type="NCBI Taxonomy" id="251654"/>
    <lineage>
        <taxon>Bacteria</taxon>
        <taxon>Pseudomonadati</taxon>
        <taxon>Pseudomonadota</taxon>
        <taxon>Gammaproteobacteria</taxon>
        <taxon>Pseudomonadales</taxon>
        <taxon>Pseudomonadaceae</taxon>
        <taxon>Pseudomonas</taxon>
    </lineage>
</organism>
<evidence type="ECO:0000256" key="2">
    <source>
        <dbReference type="ARBA" id="ARBA00022448"/>
    </source>
</evidence>
<gene>
    <name evidence="4" type="ORF">ALO68_01915</name>
    <name evidence="5" type="ORF">ALP10_01464</name>
</gene>
<evidence type="ECO:0000313" key="7">
    <source>
        <dbReference type="Proteomes" id="UP000279173"/>
    </source>
</evidence>
<protein>
    <submittedName>
        <fullName evidence="4">Putative ABC transporter, ATP-binding protein</fullName>
    </submittedName>
</protein>
<dbReference type="EMBL" id="RBUT01000041">
    <property type="protein sequence ID" value="RMV51724.1"/>
    <property type="molecule type" value="Genomic_DNA"/>
</dbReference>
<accession>A0A0P9VK69</accession>
<dbReference type="SUPFAM" id="SSF52540">
    <property type="entry name" value="P-loop containing nucleoside triphosphate hydrolases"/>
    <property type="match status" value="1"/>
</dbReference>
<dbReference type="AlphaFoldDB" id="A0A0P9VK69"/>
<keyword evidence="4" id="KW-0067">ATP-binding</keyword>
<dbReference type="EMBL" id="LJQM01000271">
    <property type="protein sequence ID" value="KPX39356.1"/>
    <property type="molecule type" value="Genomic_DNA"/>
</dbReference>
<reference evidence="5 7" key="2">
    <citation type="submission" date="2018-08" db="EMBL/GenBank/DDBJ databases">
        <title>Recombination of ecologically and evolutionarily significant loci maintains genetic cohesion in the Pseudomonas syringae species complex.</title>
        <authorList>
            <person name="Dillon M."/>
            <person name="Thakur S."/>
            <person name="Almeida R.N.D."/>
            <person name="Weir B.S."/>
            <person name="Guttman D.S."/>
        </authorList>
    </citation>
    <scope>NUCLEOTIDE SEQUENCE [LARGE SCALE GENOMIC DNA]</scope>
    <source>
        <strain evidence="5 7">ICMP 3263</strain>
    </source>
</reference>
<comment type="similarity">
    <text evidence="1">Belongs to the ABC transporter superfamily.</text>
</comment>
<reference evidence="4 6" key="1">
    <citation type="submission" date="2015-09" db="EMBL/GenBank/DDBJ databases">
        <title>Genome announcement of multiple Pseudomonas syringae strains.</title>
        <authorList>
            <person name="Thakur S."/>
            <person name="Wang P.W."/>
            <person name="Gong Y."/>
            <person name="Weir B.S."/>
            <person name="Guttman D.S."/>
        </authorList>
    </citation>
    <scope>NUCLEOTIDE SEQUENCE [LARGE SCALE GENOMIC DNA]</scope>
    <source>
        <strain evidence="4 6">ICMP4531</strain>
    </source>
</reference>
<proteinExistence type="inferred from homology"/>
<dbReference type="Pfam" id="PF00005">
    <property type="entry name" value="ABC_tran"/>
    <property type="match status" value="1"/>
</dbReference>
<evidence type="ECO:0000313" key="6">
    <source>
        <dbReference type="Proteomes" id="UP000050557"/>
    </source>
</evidence>
<evidence type="ECO:0000313" key="4">
    <source>
        <dbReference type="EMBL" id="KPX39356.1"/>
    </source>
</evidence>
<dbReference type="GO" id="GO:0016887">
    <property type="term" value="F:ATP hydrolysis activity"/>
    <property type="evidence" value="ECO:0007669"/>
    <property type="project" value="InterPro"/>
</dbReference>
<feature type="domain" description="ABC transporter" evidence="3">
    <location>
        <begin position="28"/>
        <end position="68"/>
    </location>
</feature>
<dbReference type="InterPro" id="IPR027417">
    <property type="entry name" value="P-loop_NTPase"/>
</dbReference>
<sequence length="70" mass="7458">MSAVDIHELTVSFKRGLHSFTALRMGALKIEPGECFGLIGASGSGKSTLLRVLAGLQRDWQGSVELLGSR</sequence>
<dbReference type="Proteomes" id="UP000279173">
    <property type="component" value="Unassembled WGS sequence"/>
</dbReference>
<dbReference type="Proteomes" id="UP000050557">
    <property type="component" value="Unassembled WGS sequence"/>
</dbReference>
<dbReference type="Gene3D" id="3.40.50.300">
    <property type="entry name" value="P-loop containing nucleotide triphosphate hydrolases"/>
    <property type="match status" value="1"/>
</dbReference>
<evidence type="ECO:0000313" key="5">
    <source>
        <dbReference type="EMBL" id="RMV51724.1"/>
    </source>
</evidence>
<evidence type="ECO:0000256" key="1">
    <source>
        <dbReference type="ARBA" id="ARBA00005417"/>
    </source>
</evidence>
<keyword evidence="4" id="KW-0547">Nucleotide-binding</keyword>
<comment type="caution">
    <text evidence="4">The sequence shown here is derived from an EMBL/GenBank/DDBJ whole genome shotgun (WGS) entry which is preliminary data.</text>
</comment>
<dbReference type="GO" id="GO:0005524">
    <property type="term" value="F:ATP binding"/>
    <property type="evidence" value="ECO:0007669"/>
    <property type="project" value="UniProtKB-KW"/>
</dbReference>